<dbReference type="Proteomes" id="UP000334990">
    <property type="component" value="Unassembled WGS sequence"/>
</dbReference>
<name>A0A5M3VXI6_9ACTN</name>
<feature type="compositionally biased region" description="Polar residues" evidence="1">
    <location>
        <begin position="46"/>
        <end position="56"/>
    </location>
</feature>
<sequence>MDQDERDDERGEDEHLEPLGEEQRDHHEDHQQDGAAQSGGVHGAHSRSTAVTTNPRITKIATVRARKITSAIPGPLLGQIMYSTSKDGESGGTAHLDAHHTASPQVLTLPCSP</sequence>
<comment type="caution">
    <text evidence="2">The sequence shown here is derived from an EMBL/GenBank/DDBJ whole genome shotgun (WGS) entry which is preliminary data.</text>
</comment>
<reference evidence="2 3" key="1">
    <citation type="submission" date="2019-10" db="EMBL/GenBank/DDBJ databases">
        <title>Whole genome shotgun sequence of Acrocarpospora corrugata NBRC 13972.</title>
        <authorList>
            <person name="Ichikawa N."/>
            <person name="Kimura A."/>
            <person name="Kitahashi Y."/>
            <person name="Komaki H."/>
            <person name="Oguchi A."/>
        </authorList>
    </citation>
    <scope>NUCLEOTIDE SEQUENCE [LARGE SCALE GENOMIC DNA]</scope>
    <source>
        <strain evidence="2 3">NBRC 13972</strain>
    </source>
</reference>
<proteinExistence type="predicted"/>
<dbReference type="AlphaFoldDB" id="A0A5M3VXI6"/>
<accession>A0A5M3VXI6</accession>
<dbReference type="EMBL" id="BLAD01000049">
    <property type="protein sequence ID" value="GES01226.1"/>
    <property type="molecule type" value="Genomic_DNA"/>
</dbReference>
<feature type="region of interest" description="Disordered" evidence="1">
    <location>
        <begin position="83"/>
        <end position="113"/>
    </location>
</feature>
<feature type="compositionally biased region" description="Basic and acidic residues" evidence="1">
    <location>
        <begin position="8"/>
        <end position="32"/>
    </location>
</feature>
<keyword evidence="3" id="KW-1185">Reference proteome</keyword>
<evidence type="ECO:0000256" key="1">
    <source>
        <dbReference type="SAM" id="MobiDB-lite"/>
    </source>
</evidence>
<gene>
    <name evidence="2" type="ORF">Acor_32900</name>
</gene>
<feature type="region of interest" description="Disordered" evidence="1">
    <location>
        <begin position="1"/>
        <end position="57"/>
    </location>
</feature>
<protein>
    <submittedName>
        <fullName evidence="2">Uncharacterized protein</fullName>
    </submittedName>
</protein>
<organism evidence="2 3">
    <name type="scientific">Acrocarpospora corrugata</name>
    <dbReference type="NCBI Taxonomy" id="35763"/>
    <lineage>
        <taxon>Bacteria</taxon>
        <taxon>Bacillati</taxon>
        <taxon>Actinomycetota</taxon>
        <taxon>Actinomycetes</taxon>
        <taxon>Streptosporangiales</taxon>
        <taxon>Streptosporangiaceae</taxon>
        <taxon>Acrocarpospora</taxon>
    </lineage>
</organism>
<evidence type="ECO:0000313" key="3">
    <source>
        <dbReference type="Proteomes" id="UP000334990"/>
    </source>
</evidence>
<evidence type="ECO:0000313" key="2">
    <source>
        <dbReference type="EMBL" id="GES01226.1"/>
    </source>
</evidence>